<dbReference type="AlphaFoldDB" id="A0A8J6DIZ6"/>
<proteinExistence type="predicted"/>
<organism evidence="1 2">
    <name type="scientific">Galemys pyrenaicus</name>
    <name type="common">Iberian desman</name>
    <name type="synonym">Pyrenean desman</name>
    <dbReference type="NCBI Taxonomy" id="202257"/>
    <lineage>
        <taxon>Eukaryota</taxon>
        <taxon>Metazoa</taxon>
        <taxon>Chordata</taxon>
        <taxon>Craniata</taxon>
        <taxon>Vertebrata</taxon>
        <taxon>Euteleostomi</taxon>
        <taxon>Mammalia</taxon>
        <taxon>Eutheria</taxon>
        <taxon>Laurasiatheria</taxon>
        <taxon>Eulipotyphla</taxon>
        <taxon>Talpidae</taxon>
        <taxon>Galemys</taxon>
    </lineage>
</organism>
<reference evidence="1" key="1">
    <citation type="journal article" date="2021" name="Evol. Appl.">
        <title>The genome of the Pyrenean desman and the effects of bottlenecks and inbreeding on the genomic landscape of an endangered species.</title>
        <authorList>
            <person name="Escoda L."/>
            <person name="Castresana J."/>
        </authorList>
    </citation>
    <scope>NUCLEOTIDE SEQUENCE</scope>
    <source>
        <strain evidence="1">IBE-C5619</strain>
    </source>
</reference>
<protein>
    <submittedName>
        <fullName evidence="1">Uncharacterized protein</fullName>
    </submittedName>
</protein>
<name>A0A8J6DIZ6_GALPY</name>
<keyword evidence="2" id="KW-1185">Reference proteome</keyword>
<sequence>PHTNKDDDKEHDSLNFWPPEALKLCSSEEENTTHLSNQTLMKHNDTDMVKVKNLIRSDGKKEA</sequence>
<evidence type="ECO:0000313" key="1">
    <source>
        <dbReference type="EMBL" id="KAG8507833.1"/>
    </source>
</evidence>
<evidence type="ECO:0000313" key="2">
    <source>
        <dbReference type="Proteomes" id="UP000700334"/>
    </source>
</evidence>
<gene>
    <name evidence="1" type="ORF">J0S82_019379</name>
</gene>
<feature type="non-terminal residue" evidence="1">
    <location>
        <position position="63"/>
    </location>
</feature>
<accession>A0A8J6DIZ6</accession>
<dbReference type="Proteomes" id="UP000700334">
    <property type="component" value="Unassembled WGS sequence"/>
</dbReference>
<comment type="caution">
    <text evidence="1">The sequence shown here is derived from an EMBL/GenBank/DDBJ whole genome shotgun (WGS) entry which is preliminary data.</text>
</comment>
<feature type="non-terminal residue" evidence="1">
    <location>
        <position position="1"/>
    </location>
</feature>
<dbReference type="EMBL" id="JAGFMF010012090">
    <property type="protein sequence ID" value="KAG8507833.1"/>
    <property type="molecule type" value="Genomic_DNA"/>
</dbReference>